<sequence length="121" mass="14276">MKLRKRQNKQISIGLKSILTSATELEKDFKNHDRKKDRKYPVYIDHLKWSSIAAIFLVGDPGITNEDRKKEAIKTSVEFKCDVWINLNGYADEYFICRYDEVMNTIKEEKGKSFLPRMNNK</sequence>
<evidence type="ECO:0000313" key="1">
    <source>
        <dbReference type="EMBL" id="KKN13186.1"/>
    </source>
</evidence>
<organism evidence="1">
    <name type="scientific">marine sediment metagenome</name>
    <dbReference type="NCBI Taxonomy" id="412755"/>
    <lineage>
        <taxon>unclassified sequences</taxon>
        <taxon>metagenomes</taxon>
        <taxon>ecological metagenomes</taxon>
    </lineage>
</organism>
<comment type="caution">
    <text evidence="1">The sequence shown here is derived from an EMBL/GenBank/DDBJ whole genome shotgun (WGS) entry which is preliminary data.</text>
</comment>
<dbReference type="EMBL" id="LAZR01003950">
    <property type="protein sequence ID" value="KKN13186.1"/>
    <property type="molecule type" value="Genomic_DNA"/>
</dbReference>
<protein>
    <submittedName>
        <fullName evidence="1">Uncharacterized protein</fullName>
    </submittedName>
</protein>
<gene>
    <name evidence="1" type="ORF">LCGC14_1008840</name>
</gene>
<proteinExistence type="predicted"/>
<accession>A0A0F9QJ47</accession>
<dbReference type="AlphaFoldDB" id="A0A0F9QJ47"/>
<reference evidence="1" key="1">
    <citation type="journal article" date="2015" name="Nature">
        <title>Complex archaea that bridge the gap between prokaryotes and eukaryotes.</title>
        <authorList>
            <person name="Spang A."/>
            <person name="Saw J.H."/>
            <person name="Jorgensen S.L."/>
            <person name="Zaremba-Niedzwiedzka K."/>
            <person name="Martijn J."/>
            <person name="Lind A.E."/>
            <person name="van Eijk R."/>
            <person name="Schleper C."/>
            <person name="Guy L."/>
            <person name="Ettema T.J."/>
        </authorList>
    </citation>
    <scope>NUCLEOTIDE SEQUENCE</scope>
</reference>
<name>A0A0F9QJ47_9ZZZZ</name>